<evidence type="ECO:0000259" key="3">
    <source>
        <dbReference type="PROSITE" id="PS01124"/>
    </source>
</evidence>
<feature type="domain" description="HTH araC/xylS-type" evidence="3">
    <location>
        <begin position="215"/>
        <end position="309"/>
    </location>
</feature>
<dbReference type="InterPro" id="IPR018060">
    <property type="entry name" value="HTH_AraC"/>
</dbReference>
<dbReference type="Pfam" id="PF01965">
    <property type="entry name" value="DJ-1_PfpI"/>
    <property type="match status" value="1"/>
</dbReference>
<name>A0A845BT62_9NEIS</name>
<dbReference type="PANTHER" id="PTHR43130:SF3">
    <property type="entry name" value="HTH-TYPE TRANSCRIPTIONAL REGULATOR RV1931C"/>
    <property type="match status" value="1"/>
</dbReference>
<keyword evidence="2" id="KW-0804">Transcription</keyword>
<dbReference type="PANTHER" id="PTHR43130">
    <property type="entry name" value="ARAC-FAMILY TRANSCRIPTIONAL REGULATOR"/>
    <property type="match status" value="1"/>
</dbReference>
<keyword evidence="5" id="KW-1185">Reference proteome</keyword>
<dbReference type="AlphaFoldDB" id="A0A845BT62"/>
<dbReference type="InterPro" id="IPR009057">
    <property type="entry name" value="Homeodomain-like_sf"/>
</dbReference>
<evidence type="ECO:0000313" key="5">
    <source>
        <dbReference type="Proteomes" id="UP000467214"/>
    </source>
</evidence>
<dbReference type="GO" id="GO:0043565">
    <property type="term" value="F:sequence-specific DNA binding"/>
    <property type="evidence" value="ECO:0007669"/>
    <property type="project" value="InterPro"/>
</dbReference>
<dbReference type="GO" id="GO:0003700">
    <property type="term" value="F:DNA-binding transcription factor activity"/>
    <property type="evidence" value="ECO:0007669"/>
    <property type="project" value="InterPro"/>
</dbReference>
<dbReference type="InterPro" id="IPR029062">
    <property type="entry name" value="Class_I_gatase-like"/>
</dbReference>
<dbReference type="EMBL" id="WSSB01000001">
    <property type="protein sequence ID" value="MXR35753.1"/>
    <property type="molecule type" value="Genomic_DNA"/>
</dbReference>
<dbReference type="PROSITE" id="PS01124">
    <property type="entry name" value="HTH_ARAC_FAMILY_2"/>
    <property type="match status" value="1"/>
</dbReference>
<gene>
    <name evidence="4" type="ORF">GQF02_02005</name>
</gene>
<keyword evidence="1" id="KW-0805">Transcription regulation</keyword>
<protein>
    <submittedName>
        <fullName evidence="4">Helix-turn-helix domain-containing protein</fullName>
    </submittedName>
</protein>
<accession>A0A845BT62</accession>
<dbReference type="Pfam" id="PF12833">
    <property type="entry name" value="HTH_18"/>
    <property type="match status" value="1"/>
</dbReference>
<evidence type="ECO:0000256" key="1">
    <source>
        <dbReference type="ARBA" id="ARBA00023015"/>
    </source>
</evidence>
<comment type="caution">
    <text evidence="4">The sequence shown here is derived from an EMBL/GenBank/DDBJ whole genome shotgun (WGS) entry which is preliminary data.</text>
</comment>
<dbReference type="SUPFAM" id="SSF46689">
    <property type="entry name" value="Homeodomain-like"/>
    <property type="match status" value="1"/>
</dbReference>
<reference evidence="4 5" key="1">
    <citation type="submission" date="2019-12" db="EMBL/GenBank/DDBJ databases">
        <title>Neisseriaceae gen. nov. sp. Genome sequencing and assembly.</title>
        <authorList>
            <person name="Liu Z."/>
            <person name="Li A."/>
        </authorList>
    </citation>
    <scope>NUCLEOTIDE SEQUENCE [LARGE SCALE GENOMIC DNA]</scope>
    <source>
        <strain evidence="4 5">B2N2-7</strain>
    </source>
</reference>
<dbReference type="InterPro" id="IPR052158">
    <property type="entry name" value="INH-QAR"/>
</dbReference>
<evidence type="ECO:0000256" key="2">
    <source>
        <dbReference type="ARBA" id="ARBA00023163"/>
    </source>
</evidence>
<dbReference type="Proteomes" id="UP000467214">
    <property type="component" value="Unassembled WGS sequence"/>
</dbReference>
<dbReference type="SUPFAM" id="SSF52317">
    <property type="entry name" value="Class I glutamine amidotransferase-like"/>
    <property type="match status" value="1"/>
</dbReference>
<dbReference type="Gene3D" id="3.40.50.880">
    <property type="match status" value="1"/>
</dbReference>
<proteinExistence type="predicted"/>
<dbReference type="SMART" id="SM00342">
    <property type="entry name" value="HTH_ARAC"/>
    <property type="match status" value="1"/>
</dbReference>
<dbReference type="RefSeq" id="WP_160794447.1">
    <property type="nucleotide sequence ID" value="NZ_WSSB01000001.1"/>
</dbReference>
<dbReference type="InterPro" id="IPR002818">
    <property type="entry name" value="DJ-1/PfpI"/>
</dbReference>
<evidence type="ECO:0000313" key="4">
    <source>
        <dbReference type="EMBL" id="MXR35753.1"/>
    </source>
</evidence>
<sequence>MNEVFFILTPNYLALDHAGPAEAMRIAIDEGARLRLHTVGPAAECVSSLGLVSHVAPLPEKLPKHALLVLVGTVDEDRDYSTAPAQQLVAWLAQSVRADTRIACICSGALLAAMAGLLNGRRCTTHHALTSKLAALAPGARVEQDRIFVEDGPIATSAGITAGIDLALWLIEQQAGAALAARVARRMVVYARRDGTAAQLSPFMAHRNHLNPALHKAQDLIAADPAQHWTLSNLAERVHISERHLCRLFRTHTASSVVAYRQALQIEVARDRLALGATVETAAEAAGFGSARTLRRVWKQIVGGTPAKR</sequence>
<dbReference type="Gene3D" id="1.10.10.60">
    <property type="entry name" value="Homeodomain-like"/>
    <property type="match status" value="1"/>
</dbReference>
<organism evidence="4 5">
    <name type="scientific">Craterilacuibacter sinensis</name>
    <dbReference type="NCBI Taxonomy" id="2686017"/>
    <lineage>
        <taxon>Bacteria</taxon>
        <taxon>Pseudomonadati</taxon>
        <taxon>Pseudomonadota</taxon>
        <taxon>Betaproteobacteria</taxon>
        <taxon>Neisseriales</taxon>
        <taxon>Neisseriaceae</taxon>
        <taxon>Craterilacuibacter</taxon>
    </lineage>
</organism>